<evidence type="ECO:0000256" key="1">
    <source>
        <dbReference type="SAM" id="MobiDB-lite"/>
    </source>
</evidence>
<feature type="region of interest" description="Disordered" evidence="1">
    <location>
        <begin position="127"/>
        <end position="174"/>
    </location>
</feature>
<feature type="compositionally biased region" description="Pro residues" evidence="1">
    <location>
        <begin position="129"/>
        <end position="143"/>
    </location>
</feature>
<dbReference type="AlphaFoldDB" id="A0A0F9MM86"/>
<accession>A0A0F9MM86</accession>
<sequence>MPVRATAKAPGEFIRDHLEAAGGTDYAQSVHRGYKEYLRSQGITNGANRASMSKYFWLANKIGLIVFDHAEAVEYWDGVVDGAEPLPEYVRESRPQAPSPRHYYRIVDAADPRWVRLEASYRTSIGLPVPAPAPKPPVRPPTPAARVEKPPTAKVEKPPRPARVPKAKPPTPAERVQPFEERIDLLIAGLEELETTPTMERVLAMESELLDLGEDVVAAGSKARGPTRTLFRLINTRLRSALEEMGLLRSSVARVLTAETESDRAKATPPLHAAIRVLIENLSPGEEE</sequence>
<proteinExistence type="predicted"/>
<name>A0A0F9MM86_9ZZZZ</name>
<dbReference type="EMBL" id="LAZR01009849">
    <property type="protein sequence ID" value="KKM70277.1"/>
    <property type="molecule type" value="Genomic_DNA"/>
</dbReference>
<reference evidence="2" key="1">
    <citation type="journal article" date="2015" name="Nature">
        <title>Complex archaea that bridge the gap between prokaryotes and eukaryotes.</title>
        <authorList>
            <person name="Spang A."/>
            <person name="Saw J.H."/>
            <person name="Jorgensen S.L."/>
            <person name="Zaremba-Niedzwiedzka K."/>
            <person name="Martijn J."/>
            <person name="Lind A.E."/>
            <person name="van Eijk R."/>
            <person name="Schleper C."/>
            <person name="Guy L."/>
            <person name="Ettema T.J."/>
        </authorList>
    </citation>
    <scope>NUCLEOTIDE SEQUENCE</scope>
</reference>
<feature type="compositionally biased region" description="Basic and acidic residues" evidence="1">
    <location>
        <begin position="146"/>
        <end position="159"/>
    </location>
</feature>
<gene>
    <name evidence="2" type="ORF">LCGC14_1442350</name>
</gene>
<organism evidence="2">
    <name type="scientific">marine sediment metagenome</name>
    <dbReference type="NCBI Taxonomy" id="412755"/>
    <lineage>
        <taxon>unclassified sequences</taxon>
        <taxon>metagenomes</taxon>
        <taxon>ecological metagenomes</taxon>
    </lineage>
</organism>
<comment type="caution">
    <text evidence="2">The sequence shown here is derived from an EMBL/GenBank/DDBJ whole genome shotgun (WGS) entry which is preliminary data.</text>
</comment>
<evidence type="ECO:0000313" key="2">
    <source>
        <dbReference type="EMBL" id="KKM70277.1"/>
    </source>
</evidence>
<protein>
    <submittedName>
        <fullName evidence="2">Uncharacterized protein</fullName>
    </submittedName>
</protein>